<dbReference type="InterPro" id="IPR015421">
    <property type="entry name" value="PyrdxlP-dep_Trfase_major"/>
</dbReference>
<evidence type="ECO:0000259" key="3">
    <source>
        <dbReference type="Pfam" id="PF00155"/>
    </source>
</evidence>
<dbReference type="InterPro" id="IPR004839">
    <property type="entry name" value="Aminotransferase_I/II_large"/>
</dbReference>
<dbReference type="GO" id="GO:0030170">
    <property type="term" value="F:pyridoxal phosphate binding"/>
    <property type="evidence" value="ECO:0007669"/>
    <property type="project" value="InterPro"/>
</dbReference>
<dbReference type="PROSITE" id="PS00105">
    <property type="entry name" value="AA_TRANSFER_CLASS_1"/>
    <property type="match status" value="1"/>
</dbReference>
<protein>
    <recommendedName>
        <fullName evidence="3">Aminotransferase class I/classII large domain-containing protein</fullName>
    </recommendedName>
</protein>
<reference evidence="4 5" key="1">
    <citation type="journal article" date="2018" name="Sci. Rep.">
        <title>Characterisation of pathogen-specific regions and novel effector candidates in Fusarium oxysporum f. sp. cepae.</title>
        <authorList>
            <person name="Armitage A.D."/>
            <person name="Taylor A."/>
            <person name="Sobczyk M.K."/>
            <person name="Baxter L."/>
            <person name="Greenfield B.P."/>
            <person name="Bates H.J."/>
            <person name="Wilson F."/>
            <person name="Jackson A.C."/>
            <person name="Ott S."/>
            <person name="Harrison R.J."/>
            <person name="Clarkson J.P."/>
        </authorList>
    </citation>
    <scope>NUCLEOTIDE SEQUENCE [LARGE SCALE GENOMIC DNA]</scope>
    <source>
        <strain evidence="4 5">FoC_Fus2</strain>
    </source>
</reference>
<proteinExistence type="inferred from homology"/>
<dbReference type="PANTHER" id="PTHR43795">
    <property type="entry name" value="BIFUNCTIONAL ASPARTATE AMINOTRANSFERASE AND GLUTAMATE/ASPARTATE-PREPHENATE AMINOTRANSFERASE-RELATED"/>
    <property type="match status" value="1"/>
</dbReference>
<dbReference type="AlphaFoldDB" id="A0A3L6MSZ4"/>
<evidence type="ECO:0000313" key="5">
    <source>
        <dbReference type="Proteomes" id="UP000270866"/>
    </source>
</evidence>
<dbReference type="InterPro" id="IPR015422">
    <property type="entry name" value="PyrdxlP-dep_Trfase_small"/>
</dbReference>
<dbReference type="Proteomes" id="UP000270866">
    <property type="component" value="Unassembled WGS sequence"/>
</dbReference>
<evidence type="ECO:0000256" key="1">
    <source>
        <dbReference type="ARBA" id="ARBA00007441"/>
    </source>
</evidence>
<dbReference type="InterPro" id="IPR015424">
    <property type="entry name" value="PyrdxlP-dep_Trfase"/>
</dbReference>
<dbReference type="Gene3D" id="3.90.1150.10">
    <property type="entry name" value="Aspartate Aminotransferase, domain 1"/>
    <property type="match status" value="1"/>
</dbReference>
<dbReference type="Pfam" id="PF00155">
    <property type="entry name" value="Aminotran_1_2"/>
    <property type="match status" value="1"/>
</dbReference>
<gene>
    <name evidence="4" type="ORF">BFJ65_g17589</name>
</gene>
<organism evidence="4 5">
    <name type="scientific">Fusarium oxysporum f. sp. cepae</name>
    <dbReference type="NCBI Taxonomy" id="396571"/>
    <lineage>
        <taxon>Eukaryota</taxon>
        <taxon>Fungi</taxon>
        <taxon>Dikarya</taxon>
        <taxon>Ascomycota</taxon>
        <taxon>Pezizomycotina</taxon>
        <taxon>Sordariomycetes</taxon>
        <taxon>Hypocreomycetidae</taxon>
        <taxon>Hypocreales</taxon>
        <taxon>Nectriaceae</taxon>
        <taxon>Fusarium</taxon>
        <taxon>Fusarium oxysporum species complex</taxon>
    </lineage>
</organism>
<dbReference type="PANTHER" id="PTHR43795:SF63">
    <property type="entry name" value="PUTATIVE (AFU_ORTHOLOGUE AFUA_4G00630)-RELATED"/>
    <property type="match status" value="1"/>
</dbReference>
<evidence type="ECO:0000256" key="2">
    <source>
        <dbReference type="ARBA" id="ARBA00022898"/>
    </source>
</evidence>
<keyword evidence="2" id="KW-0663">Pyridoxal phosphate</keyword>
<feature type="domain" description="Aminotransferase class I/classII large" evidence="3">
    <location>
        <begin position="57"/>
        <end position="420"/>
    </location>
</feature>
<dbReference type="GO" id="GO:0008483">
    <property type="term" value="F:transaminase activity"/>
    <property type="evidence" value="ECO:0007669"/>
    <property type="project" value="TreeGrafter"/>
</dbReference>
<accession>A0A3L6MSZ4</accession>
<comment type="similarity">
    <text evidence="1">Belongs to the class-I pyridoxal-phosphate-dependent aminotransferase family.</text>
</comment>
<dbReference type="InterPro" id="IPR050478">
    <property type="entry name" value="Ethylene_sulfur-biosynth"/>
</dbReference>
<dbReference type="Gene3D" id="3.40.640.10">
    <property type="entry name" value="Type I PLP-dependent aspartate aminotransferase-like (Major domain)"/>
    <property type="match status" value="1"/>
</dbReference>
<dbReference type="SUPFAM" id="SSF53383">
    <property type="entry name" value="PLP-dependent transferases"/>
    <property type="match status" value="1"/>
</dbReference>
<dbReference type="InterPro" id="IPR004838">
    <property type="entry name" value="NHTrfase_class1_PyrdxlP-BS"/>
</dbReference>
<dbReference type="PRINTS" id="PR00753">
    <property type="entry name" value="ACCSYNTHASE"/>
</dbReference>
<dbReference type="CDD" id="cd00609">
    <property type="entry name" value="AAT_like"/>
    <property type="match status" value="1"/>
</dbReference>
<sequence length="425" mass="46948">MTLSTRAQAACENAKGALLWEIMPNIWDPKSNPDGYVSLGVAENSLMHDELSKHIHDCFALSHAAFTYGDGMTGTKRLKKAIGHFLNRHLKPIRPLGPEQIDVTNGCSSAVEHLSWALANPGECFLLGQPYYGTFAPDLTLRFGTKILSVPFGEIDPLCEDAIGSYEKVLLDDQAQGLKVSGLIISHPHNPLGRCYPREVLIGLMKLCEKYGAHFISDEIYALSVWDNTVEYPAPTPFESSLTIDPTDIIHPSRVHVIWGVSKDFGANGLRIGAIISQSNPALHAAMIAVGLYSSPSSLSEHATANLLEDDAWTDDYIKANQKRLSEKYTTVVQWARKNNISYAPRVSAAFFLWLDLGKFYLDIHNLPDGQDVEDVVAQRLLAQKVFLASGKDFGSEKKGWFRIVFSQDEANLNEGLERIVAALH</sequence>
<comment type="caution">
    <text evidence="4">The sequence shown here is derived from an EMBL/GenBank/DDBJ whole genome shotgun (WGS) entry which is preliminary data.</text>
</comment>
<dbReference type="EMBL" id="MRCU01000016">
    <property type="protein sequence ID" value="RKK07385.1"/>
    <property type="molecule type" value="Genomic_DNA"/>
</dbReference>
<evidence type="ECO:0000313" key="4">
    <source>
        <dbReference type="EMBL" id="RKK07385.1"/>
    </source>
</evidence>
<name>A0A3L6MSZ4_FUSOX</name>
<dbReference type="GO" id="GO:0006520">
    <property type="term" value="P:amino acid metabolic process"/>
    <property type="evidence" value="ECO:0007669"/>
    <property type="project" value="TreeGrafter"/>
</dbReference>